<dbReference type="InterPro" id="IPR023366">
    <property type="entry name" value="ATP_synth_asu-like_sf"/>
</dbReference>
<evidence type="ECO:0000256" key="3">
    <source>
        <dbReference type="ARBA" id="ARBA00022781"/>
    </source>
</evidence>
<dbReference type="InterPro" id="IPR027417">
    <property type="entry name" value="P-loop_NTPase"/>
</dbReference>
<dbReference type="Gene3D" id="2.40.30.20">
    <property type="match status" value="1"/>
</dbReference>
<evidence type="ECO:0000256" key="1">
    <source>
        <dbReference type="ARBA" id="ARBA00008936"/>
    </source>
</evidence>
<dbReference type="InterPro" id="IPR005294">
    <property type="entry name" value="ATP_synth_F1_asu"/>
</dbReference>
<dbReference type="EMBL" id="BKCJ010000149">
    <property type="protein sequence ID" value="GEU30343.1"/>
    <property type="molecule type" value="Genomic_DNA"/>
</dbReference>
<dbReference type="SUPFAM" id="SSF56219">
    <property type="entry name" value="DNase I-like"/>
    <property type="match status" value="1"/>
</dbReference>
<dbReference type="GO" id="GO:0045259">
    <property type="term" value="C:proton-transporting ATP synthase complex"/>
    <property type="evidence" value="ECO:0007669"/>
    <property type="project" value="InterPro"/>
</dbReference>
<evidence type="ECO:0000256" key="2">
    <source>
        <dbReference type="ARBA" id="ARBA00022448"/>
    </source>
</evidence>
<gene>
    <name evidence="6" type="ORF">Tci_002321</name>
</gene>
<dbReference type="Pfam" id="PF02874">
    <property type="entry name" value="ATP-synt_ab_N"/>
    <property type="match status" value="1"/>
</dbReference>
<dbReference type="InterPro" id="IPR036121">
    <property type="entry name" value="ATPase_F1/V1/A1_a/bsu_N_sf"/>
</dbReference>
<sequence>MVEFSSGVKGIALNLENGNVGIVVFGSDTAIKEGDIVKRTGSIVDVLAGKAMLGCVVDALGVPIDGRGALSDHERRRVEVKAPGIIERKSEHEPKQTGLKANCPKRVVASTMESYVEKDDGFTTMKSRKRKGKKGIRLMKPKANFQYRRVEKGESSLKNVKSTPKDGHEQANASVIINNSFSALADQDETNNGTKLRNLFDKLDDITYIVDPNSGTGEAEFNNAISHPDEDSDSEVEEVYADDIPINHSCRIILGWNKDIVDVLLLSQSDQAVHTRVFHKADNKVLYCSFIYAGNKTIERRTLWAGLELHKYVVRGSPWVLMGDFNMALNIYRYLGSSLMNAAMCEFKDCVKKLEVIDINSFGLHFTWNQKPKRGDGMLKKLDRIMGNLGFVDNFPGAYAMFQPYRISDHSPAVLMMPSLSVEGHVMYQITQKLKDLKKPLRKLLYEQGNLHDRVVRLRVELDEIKKVIDLDPSNSLLRDEEAVYIQAFNEAKIDEERFLRQKAKIEIEDITNGDNVVVHGNEVPEVFVSHYKTFLGSNIVCADLDTTELFVKRVSDFSNANMIRLVSNDEIKSAMFAIGDGKAPGPDGYTSAFFKKSWDVVGNDVCRAVRDFFDNGKLLKEVNHTFLALIPKIQKEYFPVKPEYS</sequence>
<protein>
    <recommendedName>
        <fullName evidence="5">ATPase F1/V1/A1 complex alpha/beta subunit N-terminal domain-containing protein</fullName>
    </recommendedName>
</protein>
<dbReference type="Gene3D" id="3.60.10.10">
    <property type="entry name" value="Endonuclease/exonuclease/phosphatase"/>
    <property type="match status" value="1"/>
</dbReference>
<evidence type="ECO:0000313" key="6">
    <source>
        <dbReference type="EMBL" id="GEU30343.1"/>
    </source>
</evidence>
<keyword evidence="4" id="KW-0406">Ion transport</keyword>
<dbReference type="GO" id="GO:0005524">
    <property type="term" value="F:ATP binding"/>
    <property type="evidence" value="ECO:0007669"/>
    <property type="project" value="UniProtKB-KW"/>
</dbReference>
<dbReference type="Gene3D" id="3.40.50.300">
    <property type="entry name" value="P-loop containing nucleotide triphosphate hydrolases"/>
    <property type="match status" value="1"/>
</dbReference>
<evidence type="ECO:0000259" key="5">
    <source>
        <dbReference type="Pfam" id="PF02874"/>
    </source>
</evidence>
<organism evidence="6">
    <name type="scientific">Tanacetum cinerariifolium</name>
    <name type="common">Dalmatian daisy</name>
    <name type="synonym">Chrysanthemum cinerariifolium</name>
    <dbReference type="NCBI Taxonomy" id="118510"/>
    <lineage>
        <taxon>Eukaryota</taxon>
        <taxon>Viridiplantae</taxon>
        <taxon>Streptophyta</taxon>
        <taxon>Embryophyta</taxon>
        <taxon>Tracheophyta</taxon>
        <taxon>Spermatophyta</taxon>
        <taxon>Magnoliopsida</taxon>
        <taxon>eudicotyledons</taxon>
        <taxon>Gunneridae</taxon>
        <taxon>Pentapetalae</taxon>
        <taxon>asterids</taxon>
        <taxon>campanulids</taxon>
        <taxon>Asterales</taxon>
        <taxon>Asteraceae</taxon>
        <taxon>Asteroideae</taxon>
        <taxon>Anthemideae</taxon>
        <taxon>Anthemidinae</taxon>
        <taxon>Tanacetum</taxon>
    </lineage>
</organism>
<keyword evidence="2" id="KW-0813">Transport</keyword>
<reference evidence="6" key="1">
    <citation type="journal article" date="2019" name="Sci. Rep.">
        <title>Draft genome of Tanacetum cinerariifolium, the natural source of mosquito coil.</title>
        <authorList>
            <person name="Yamashiro T."/>
            <person name="Shiraishi A."/>
            <person name="Satake H."/>
            <person name="Nakayama K."/>
        </authorList>
    </citation>
    <scope>NUCLEOTIDE SEQUENCE</scope>
</reference>
<comment type="caution">
    <text evidence="6">The sequence shown here is derived from an EMBL/GenBank/DDBJ whole genome shotgun (WGS) entry which is preliminary data.</text>
</comment>
<dbReference type="PANTHER" id="PTHR48082:SF2">
    <property type="entry name" value="ATP SYNTHASE SUBUNIT ALPHA, MITOCHONDRIAL"/>
    <property type="match status" value="1"/>
</dbReference>
<dbReference type="AlphaFoldDB" id="A0A6L2J026"/>
<proteinExistence type="inferred from homology"/>
<dbReference type="InterPro" id="IPR004100">
    <property type="entry name" value="ATPase_F1/V1/A1_a/bsu_N"/>
</dbReference>
<name>A0A6L2J026_TANCI</name>
<comment type="similarity">
    <text evidence="1">Belongs to the ATPase alpha/beta chains family.</text>
</comment>
<accession>A0A6L2J026</accession>
<keyword evidence="3" id="KW-0375">Hydrogen ion transport</keyword>
<evidence type="ECO:0000256" key="4">
    <source>
        <dbReference type="ARBA" id="ARBA00023065"/>
    </source>
</evidence>
<dbReference type="GO" id="GO:0043531">
    <property type="term" value="F:ADP binding"/>
    <property type="evidence" value="ECO:0007669"/>
    <property type="project" value="TreeGrafter"/>
</dbReference>
<dbReference type="PANTHER" id="PTHR48082">
    <property type="entry name" value="ATP SYNTHASE SUBUNIT ALPHA, MITOCHONDRIAL"/>
    <property type="match status" value="1"/>
</dbReference>
<dbReference type="GO" id="GO:0046933">
    <property type="term" value="F:proton-transporting ATP synthase activity, rotational mechanism"/>
    <property type="evidence" value="ECO:0007669"/>
    <property type="project" value="InterPro"/>
</dbReference>
<feature type="domain" description="ATPase F1/V1/A1 complex alpha/beta subunit N-terminal" evidence="5">
    <location>
        <begin position="1"/>
        <end position="41"/>
    </location>
</feature>
<dbReference type="SUPFAM" id="SSF50615">
    <property type="entry name" value="N-terminal domain of alpha and beta subunits of F1 ATP synthase"/>
    <property type="match status" value="1"/>
</dbReference>
<dbReference type="SUPFAM" id="SSF52540">
    <property type="entry name" value="P-loop containing nucleoside triphosphate hydrolases"/>
    <property type="match status" value="1"/>
</dbReference>
<dbReference type="InterPro" id="IPR036691">
    <property type="entry name" value="Endo/exonu/phosph_ase_sf"/>
</dbReference>